<name>A0A1R2C2K9_9CILI</name>
<proteinExistence type="predicted"/>
<comment type="caution">
    <text evidence="1">The sequence shown here is derived from an EMBL/GenBank/DDBJ whole genome shotgun (WGS) entry which is preliminary data.</text>
</comment>
<evidence type="ECO:0000313" key="2">
    <source>
        <dbReference type="Proteomes" id="UP000187209"/>
    </source>
</evidence>
<organism evidence="1 2">
    <name type="scientific">Stentor coeruleus</name>
    <dbReference type="NCBI Taxonomy" id="5963"/>
    <lineage>
        <taxon>Eukaryota</taxon>
        <taxon>Sar</taxon>
        <taxon>Alveolata</taxon>
        <taxon>Ciliophora</taxon>
        <taxon>Postciliodesmatophora</taxon>
        <taxon>Heterotrichea</taxon>
        <taxon>Heterotrichida</taxon>
        <taxon>Stentoridae</taxon>
        <taxon>Stentor</taxon>
    </lineage>
</organism>
<sequence>MFSGNVHFFDRNPAPHLTKPQTLVHKHLAPLKNNSEHLKHLNTQHTFRFLQLDCMPIARTDKLYPINELSPMRHQRQFIRDSALKMMQSHRAHAQ</sequence>
<accession>A0A1R2C2K9</accession>
<keyword evidence="2" id="KW-1185">Reference proteome</keyword>
<dbReference type="Proteomes" id="UP000187209">
    <property type="component" value="Unassembled WGS sequence"/>
</dbReference>
<protein>
    <submittedName>
        <fullName evidence="1">Uncharacterized protein</fullName>
    </submittedName>
</protein>
<gene>
    <name evidence="1" type="ORF">SteCoe_15927</name>
</gene>
<dbReference type="AlphaFoldDB" id="A0A1R2C2K9"/>
<evidence type="ECO:0000313" key="1">
    <source>
        <dbReference type="EMBL" id="OMJ83210.1"/>
    </source>
</evidence>
<dbReference type="EMBL" id="MPUH01000312">
    <property type="protein sequence ID" value="OMJ83210.1"/>
    <property type="molecule type" value="Genomic_DNA"/>
</dbReference>
<reference evidence="1 2" key="1">
    <citation type="submission" date="2016-11" db="EMBL/GenBank/DDBJ databases">
        <title>The macronuclear genome of Stentor coeruleus: a giant cell with tiny introns.</title>
        <authorList>
            <person name="Slabodnick M."/>
            <person name="Ruby J.G."/>
            <person name="Reiff S.B."/>
            <person name="Swart E.C."/>
            <person name="Gosai S."/>
            <person name="Prabakaran S."/>
            <person name="Witkowska E."/>
            <person name="Larue G.E."/>
            <person name="Fisher S."/>
            <person name="Freeman R.M."/>
            <person name="Gunawardena J."/>
            <person name="Chu W."/>
            <person name="Stover N.A."/>
            <person name="Gregory B.D."/>
            <person name="Nowacki M."/>
            <person name="Derisi J."/>
            <person name="Roy S.W."/>
            <person name="Marshall W.F."/>
            <person name="Sood P."/>
        </authorList>
    </citation>
    <scope>NUCLEOTIDE SEQUENCE [LARGE SCALE GENOMIC DNA]</scope>
    <source>
        <strain evidence="1">WM001</strain>
    </source>
</reference>